<accession>A0A6N2ZL35</accession>
<dbReference type="RefSeq" id="WP_034725391.1">
    <property type="nucleotide sequence ID" value="NZ_CACRUE010000012.1"/>
</dbReference>
<dbReference type="SMART" id="SM00448">
    <property type="entry name" value="REC"/>
    <property type="match status" value="1"/>
</dbReference>
<dbReference type="SUPFAM" id="SSF52172">
    <property type="entry name" value="CheY-like"/>
    <property type="match status" value="1"/>
</dbReference>
<evidence type="ECO:0000256" key="1">
    <source>
        <dbReference type="ARBA" id="ARBA00018672"/>
    </source>
</evidence>
<dbReference type="SMART" id="SM00850">
    <property type="entry name" value="LytTR"/>
    <property type="match status" value="1"/>
</dbReference>
<dbReference type="PROSITE" id="PS50930">
    <property type="entry name" value="HTH_LYTTR"/>
    <property type="match status" value="1"/>
</dbReference>
<evidence type="ECO:0000259" key="5">
    <source>
        <dbReference type="PROSITE" id="PS50930"/>
    </source>
</evidence>
<dbReference type="InterPro" id="IPR046947">
    <property type="entry name" value="LytR-like"/>
</dbReference>
<keyword evidence="3" id="KW-0597">Phosphoprotein</keyword>
<proteinExistence type="predicted"/>
<dbReference type="Gene3D" id="3.40.50.2300">
    <property type="match status" value="1"/>
</dbReference>
<dbReference type="PANTHER" id="PTHR37299:SF1">
    <property type="entry name" value="STAGE 0 SPORULATION PROTEIN A HOMOLOG"/>
    <property type="match status" value="1"/>
</dbReference>
<dbReference type="InterPro" id="IPR007492">
    <property type="entry name" value="LytTR_DNA-bd_dom"/>
</dbReference>
<comment type="function">
    <text evidence="2">May play the central regulatory role in sporulation. It may be an element of the effector pathway responsible for the activation of sporulation genes in response to nutritional stress. Spo0A may act in concert with spo0H (a sigma factor) to control the expression of some genes that are critical to the sporulation process.</text>
</comment>
<evidence type="ECO:0000256" key="2">
    <source>
        <dbReference type="ARBA" id="ARBA00024867"/>
    </source>
</evidence>
<sequence>MNVIIVEDEFPARKELRYFIENNTSMNIVGEFNNGLDVLSFIQENNIDAIFLDINIPKLDGMLLAKTINKFKNKPKIIFITAYENYAVEAFNLDIFDYILKPYSEERIISMLNKLEKLCIEKKQNKNEKKSLSQKVPNKISLWKDNKIYIVNIDDIYYCEAKERYTYIYTKDGEYHIRECISEVEKIINNENFFKCHRSYLVNLLKIEEVVPWFNNTYLLKLNSEKYEITVSRSKVKNFRELMNI</sequence>
<protein>
    <recommendedName>
        <fullName evidence="1">Stage 0 sporulation protein A homolog</fullName>
    </recommendedName>
</protein>
<dbReference type="InterPro" id="IPR001789">
    <property type="entry name" value="Sig_transdc_resp-reg_receiver"/>
</dbReference>
<organism evidence="6">
    <name type="scientific">Intestinibacter bartlettii</name>
    <dbReference type="NCBI Taxonomy" id="261299"/>
    <lineage>
        <taxon>Bacteria</taxon>
        <taxon>Bacillati</taxon>
        <taxon>Bacillota</taxon>
        <taxon>Clostridia</taxon>
        <taxon>Peptostreptococcales</taxon>
        <taxon>Peptostreptococcaceae</taxon>
        <taxon>Intestinibacter</taxon>
    </lineage>
</organism>
<feature type="domain" description="Response regulatory" evidence="4">
    <location>
        <begin position="2"/>
        <end position="116"/>
    </location>
</feature>
<name>A0A6N2ZL35_9FIRM</name>
<evidence type="ECO:0000256" key="3">
    <source>
        <dbReference type="PROSITE-ProRule" id="PRU00169"/>
    </source>
</evidence>
<evidence type="ECO:0000313" key="6">
    <source>
        <dbReference type="EMBL" id="VYT78420.1"/>
    </source>
</evidence>
<evidence type="ECO:0000259" key="4">
    <source>
        <dbReference type="PROSITE" id="PS50110"/>
    </source>
</evidence>
<feature type="domain" description="HTH LytTR-type" evidence="5">
    <location>
        <begin position="140"/>
        <end position="245"/>
    </location>
</feature>
<feature type="modified residue" description="4-aspartylphosphate" evidence="3">
    <location>
        <position position="53"/>
    </location>
</feature>
<dbReference type="GO" id="GO:0000156">
    <property type="term" value="F:phosphorelay response regulator activity"/>
    <property type="evidence" value="ECO:0007669"/>
    <property type="project" value="InterPro"/>
</dbReference>
<dbReference type="Gene3D" id="2.20.25.10">
    <property type="match status" value="1"/>
</dbReference>
<reference evidence="6" key="1">
    <citation type="submission" date="2019-11" db="EMBL/GenBank/DDBJ databases">
        <authorList>
            <person name="Feng L."/>
        </authorList>
    </citation>
    <scope>NUCLEOTIDE SEQUENCE</scope>
    <source>
        <strain evidence="6">IbartlettiiLFYP30</strain>
    </source>
</reference>
<dbReference type="AlphaFoldDB" id="A0A6N2ZL35"/>
<dbReference type="PROSITE" id="PS50110">
    <property type="entry name" value="RESPONSE_REGULATORY"/>
    <property type="match status" value="1"/>
</dbReference>
<dbReference type="Pfam" id="PF00072">
    <property type="entry name" value="Response_reg"/>
    <property type="match status" value="1"/>
</dbReference>
<dbReference type="PANTHER" id="PTHR37299">
    <property type="entry name" value="TRANSCRIPTIONAL REGULATOR-RELATED"/>
    <property type="match status" value="1"/>
</dbReference>
<dbReference type="GO" id="GO:0003677">
    <property type="term" value="F:DNA binding"/>
    <property type="evidence" value="ECO:0007669"/>
    <property type="project" value="InterPro"/>
</dbReference>
<dbReference type="EMBL" id="CACRUE010000012">
    <property type="protein sequence ID" value="VYT78420.1"/>
    <property type="molecule type" value="Genomic_DNA"/>
</dbReference>
<dbReference type="InterPro" id="IPR011006">
    <property type="entry name" value="CheY-like_superfamily"/>
</dbReference>
<dbReference type="Pfam" id="PF04397">
    <property type="entry name" value="LytTR"/>
    <property type="match status" value="1"/>
</dbReference>
<dbReference type="CDD" id="cd17532">
    <property type="entry name" value="REC_LytTR_AlgR-like"/>
    <property type="match status" value="1"/>
</dbReference>
<dbReference type="Gene3D" id="2.40.50.40">
    <property type="match status" value="1"/>
</dbReference>
<gene>
    <name evidence="6" type="primary">ypdB_1</name>
    <name evidence="6" type="ORF">IBLFYP30_00075</name>
</gene>